<dbReference type="PROSITE" id="PS50053">
    <property type="entry name" value="UBIQUITIN_2"/>
    <property type="match status" value="1"/>
</dbReference>
<accession>A0A8X7CMP6</accession>
<dbReference type="Gene3D" id="3.10.20.90">
    <property type="entry name" value="Phosphatidylinositol 3-kinase Catalytic Subunit, Chain A, domain 1"/>
    <property type="match status" value="1"/>
</dbReference>
<dbReference type="InterPro" id="IPR000626">
    <property type="entry name" value="Ubiquitin-like_dom"/>
</dbReference>
<dbReference type="Pfam" id="PF00240">
    <property type="entry name" value="ubiquitin"/>
    <property type="match status" value="1"/>
</dbReference>
<reference evidence="2" key="1">
    <citation type="submission" date="2020-08" db="EMBL/GenBank/DDBJ databases">
        <title>Multicomponent nature underlies the extraordinary mechanical properties of spider dragline silk.</title>
        <authorList>
            <person name="Kono N."/>
            <person name="Nakamura H."/>
            <person name="Mori M."/>
            <person name="Yoshida Y."/>
            <person name="Ohtoshi R."/>
            <person name="Malay A.D."/>
            <person name="Moran D.A.P."/>
            <person name="Tomita M."/>
            <person name="Numata K."/>
            <person name="Arakawa K."/>
        </authorList>
    </citation>
    <scope>NUCLEOTIDE SEQUENCE</scope>
</reference>
<feature type="domain" description="Ubiquitin-like" evidence="1">
    <location>
        <begin position="45"/>
        <end position="95"/>
    </location>
</feature>
<sequence>MPRAHQAGLRGHSVAGGLSESVRCHGPVLVLLTNGGVQKQQHNKIRDLRNVLAEKFKIPTNQQRLFYRGKQLEDGHNLFDYSVGLNDIVQMLIKEVDLDLVKTSPSPKPLAEKVNKERKVIDWGSY</sequence>
<dbReference type="SUPFAM" id="SSF54236">
    <property type="entry name" value="Ubiquitin-like"/>
    <property type="match status" value="1"/>
</dbReference>
<dbReference type="PRINTS" id="PR00348">
    <property type="entry name" value="UBIQUITIN"/>
</dbReference>
<dbReference type="Proteomes" id="UP000886998">
    <property type="component" value="Unassembled WGS sequence"/>
</dbReference>
<organism evidence="2 3">
    <name type="scientific">Trichonephila inaurata madagascariensis</name>
    <dbReference type="NCBI Taxonomy" id="2747483"/>
    <lineage>
        <taxon>Eukaryota</taxon>
        <taxon>Metazoa</taxon>
        <taxon>Ecdysozoa</taxon>
        <taxon>Arthropoda</taxon>
        <taxon>Chelicerata</taxon>
        <taxon>Arachnida</taxon>
        <taxon>Araneae</taxon>
        <taxon>Araneomorphae</taxon>
        <taxon>Entelegynae</taxon>
        <taxon>Araneoidea</taxon>
        <taxon>Nephilidae</taxon>
        <taxon>Trichonephila</taxon>
        <taxon>Trichonephila inaurata</taxon>
    </lineage>
</organism>
<evidence type="ECO:0000313" key="3">
    <source>
        <dbReference type="Proteomes" id="UP000886998"/>
    </source>
</evidence>
<evidence type="ECO:0000259" key="1">
    <source>
        <dbReference type="PROSITE" id="PS50053"/>
    </source>
</evidence>
<protein>
    <recommendedName>
        <fullName evidence="1">Ubiquitin-like domain-containing protein</fullName>
    </recommendedName>
</protein>
<dbReference type="InterPro" id="IPR029071">
    <property type="entry name" value="Ubiquitin-like_domsf"/>
</dbReference>
<proteinExistence type="predicted"/>
<comment type="caution">
    <text evidence="2">The sequence shown here is derived from an EMBL/GenBank/DDBJ whole genome shotgun (WGS) entry which is preliminary data.</text>
</comment>
<gene>
    <name evidence="2" type="ORF">TNIN_11131</name>
</gene>
<dbReference type="OrthoDB" id="6435581at2759"/>
<dbReference type="AlphaFoldDB" id="A0A8X7CMP6"/>
<keyword evidence="3" id="KW-1185">Reference proteome</keyword>
<dbReference type="EMBL" id="BMAV01020534">
    <property type="protein sequence ID" value="GFY74058.1"/>
    <property type="molecule type" value="Genomic_DNA"/>
</dbReference>
<evidence type="ECO:0000313" key="2">
    <source>
        <dbReference type="EMBL" id="GFY74058.1"/>
    </source>
</evidence>
<dbReference type="InterPro" id="IPR019956">
    <property type="entry name" value="Ubiquitin_dom"/>
</dbReference>
<name>A0A8X7CMP6_9ARAC</name>